<gene>
    <name evidence="1" type="ORF">PFLCHA0_c38280</name>
</gene>
<reference evidence="2" key="1">
    <citation type="journal article" date="2014" name="Genome Announc.">
        <title>Full-genome sequence of the plant growth-promoting bacterium Pseudomonas protegens CHA0.</title>
        <authorList>
            <person name="Jousset A."/>
            <person name="Schuldes J."/>
            <person name="Keel C."/>
            <person name="Maurhofer M."/>
            <person name="Daniel R."/>
            <person name="Scheu S."/>
            <person name="Thuermer A."/>
        </authorList>
    </citation>
    <scope>NUCLEOTIDE SEQUENCE [LARGE SCALE GENOMIC DNA]</scope>
    <source>
        <strain evidence="2">DSM 19095 / LMG 27888 / CFBP 6595 / CHA0</strain>
    </source>
</reference>
<dbReference type="HOGENOM" id="CLU_3187950_0_0_6"/>
<proteinExistence type="predicted"/>
<dbReference type="EMBL" id="CP003190">
    <property type="protein sequence ID" value="AGL85594.1"/>
    <property type="molecule type" value="Genomic_DNA"/>
</dbReference>
<accession>A0A2C9EPK1</accession>
<dbReference type="AlphaFoldDB" id="A0A2C9EPK1"/>
<dbReference type="KEGG" id="pprc:PFLCHA0_c38280"/>
<dbReference type="Proteomes" id="UP000013940">
    <property type="component" value="Chromosome"/>
</dbReference>
<sequence>MSEARSAAFEALDSQDPDETLRDIARTLLRPLAADGLIAQAEDNEL</sequence>
<evidence type="ECO:0000313" key="2">
    <source>
        <dbReference type="Proteomes" id="UP000013940"/>
    </source>
</evidence>
<name>A0A2C9EPK1_PSEPH</name>
<protein>
    <submittedName>
        <fullName evidence="1">Uncharacterized protein</fullName>
    </submittedName>
</protein>
<organism evidence="1 2">
    <name type="scientific">Pseudomonas protegens (strain DSM 19095 / LMG 27888 / CFBP 6595 / CHA0)</name>
    <dbReference type="NCBI Taxonomy" id="1124983"/>
    <lineage>
        <taxon>Bacteria</taxon>
        <taxon>Pseudomonadati</taxon>
        <taxon>Pseudomonadota</taxon>
        <taxon>Gammaproteobacteria</taxon>
        <taxon>Pseudomonadales</taxon>
        <taxon>Pseudomonadaceae</taxon>
        <taxon>Pseudomonas</taxon>
    </lineage>
</organism>
<evidence type="ECO:0000313" key="1">
    <source>
        <dbReference type="EMBL" id="AGL85594.1"/>
    </source>
</evidence>